<reference evidence="2" key="1">
    <citation type="journal article" date="2019" name="Int. J. Syst. Evol. Microbiol.">
        <title>The Global Catalogue of Microorganisms (GCM) 10K type strain sequencing project: providing services to taxonomists for standard genome sequencing and annotation.</title>
        <authorList>
            <consortium name="The Broad Institute Genomics Platform"/>
            <consortium name="The Broad Institute Genome Sequencing Center for Infectious Disease"/>
            <person name="Wu L."/>
            <person name="Ma J."/>
        </authorList>
    </citation>
    <scope>NUCLEOTIDE SEQUENCE [LARGE SCALE GENOMIC DNA]</scope>
    <source>
        <strain evidence="2">KCTC 23723</strain>
    </source>
</reference>
<dbReference type="Proteomes" id="UP000634667">
    <property type="component" value="Unassembled WGS sequence"/>
</dbReference>
<gene>
    <name evidence="1" type="ORF">GCM10008111_29880</name>
</gene>
<organism evidence="1 2">
    <name type="scientific">Alishewanella tabrizica</name>
    <dbReference type="NCBI Taxonomy" id="671278"/>
    <lineage>
        <taxon>Bacteria</taxon>
        <taxon>Pseudomonadati</taxon>
        <taxon>Pseudomonadota</taxon>
        <taxon>Gammaproteobacteria</taxon>
        <taxon>Alteromonadales</taxon>
        <taxon>Alteromonadaceae</taxon>
        <taxon>Alishewanella</taxon>
    </lineage>
</organism>
<dbReference type="SUPFAM" id="SSF109854">
    <property type="entry name" value="DinB/YfiT-like putative metalloenzymes"/>
    <property type="match status" value="1"/>
</dbReference>
<evidence type="ECO:0000313" key="1">
    <source>
        <dbReference type="EMBL" id="GGW71851.1"/>
    </source>
</evidence>
<keyword evidence="2" id="KW-1185">Reference proteome</keyword>
<sequence>MLKPILVENRLQLAFIDTILQQVNTVDYQQAFPLAGAPTIGKHIRHVLGHYAQLQQAVTTGEVDYRQRQRDRLVETNPLAALGLLQQQLDWLERLAQLNTNPHLRYQCAEGEGTTSLLRELDFVASHTVHHLALLNILLQQLGYLLPETAGMHSSTLAYLQPCAP</sequence>
<name>A0ABQ2WTM5_9ALTE</name>
<protein>
    <recommendedName>
        <fullName evidence="3">DinB-like domain-containing protein</fullName>
    </recommendedName>
</protein>
<proteinExistence type="predicted"/>
<accession>A0ABQ2WTM5</accession>
<dbReference type="Gene3D" id="1.20.120.450">
    <property type="entry name" value="dinb family like domain"/>
    <property type="match status" value="1"/>
</dbReference>
<comment type="caution">
    <text evidence="1">The sequence shown here is derived from an EMBL/GenBank/DDBJ whole genome shotgun (WGS) entry which is preliminary data.</text>
</comment>
<evidence type="ECO:0000313" key="2">
    <source>
        <dbReference type="Proteomes" id="UP000634667"/>
    </source>
</evidence>
<dbReference type="RefSeq" id="WP_189484048.1">
    <property type="nucleotide sequence ID" value="NZ_BMYR01000015.1"/>
</dbReference>
<dbReference type="EMBL" id="BMYR01000015">
    <property type="protein sequence ID" value="GGW71851.1"/>
    <property type="molecule type" value="Genomic_DNA"/>
</dbReference>
<evidence type="ECO:0008006" key="3">
    <source>
        <dbReference type="Google" id="ProtNLM"/>
    </source>
</evidence>
<dbReference type="InterPro" id="IPR034660">
    <property type="entry name" value="DinB/YfiT-like"/>
</dbReference>